<dbReference type="EMBL" id="GG666588">
    <property type="protein sequence ID" value="EEN51855.1"/>
    <property type="molecule type" value="Genomic_DNA"/>
</dbReference>
<name>C3Z6L1_BRAFL</name>
<dbReference type="InParanoid" id="C3Z6L1"/>
<feature type="transmembrane region" description="Helical" evidence="10">
    <location>
        <begin position="387"/>
        <end position="410"/>
    </location>
</feature>
<protein>
    <recommendedName>
        <fullName evidence="11">G-protein coupled receptors family 1 profile domain-containing protein</fullName>
    </recommendedName>
</protein>
<evidence type="ECO:0000259" key="11">
    <source>
        <dbReference type="PROSITE" id="PS50262"/>
    </source>
</evidence>
<proteinExistence type="predicted"/>
<dbReference type="InterPro" id="IPR000276">
    <property type="entry name" value="GPCR_Rhodpsn"/>
</dbReference>
<gene>
    <name evidence="12" type="ORF">BRAFLDRAFT_97140</name>
</gene>
<evidence type="ECO:0000313" key="12">
    <source>
        <dbReference type="EMBL" id="EEN51855.1"/>
    </source>
</evidence>
<feature type="transmembrane region" description="Helical" evidence="10">
    <location>
        <begin position="430"/>
        <end position="449"/>
    </location>
</feature>
<dbReference type="InterPro" id="IPR052477">
    <property type="entry name" value="Orphan_GPCR1"/>
</dbReference>
<dbReference type="PROSITE" id="PS50262">
    <property type="entry name" value="G_PROTEIN_RECEP_F1_2"/>
    <property type="match status" value="1"/>
</dbReference>
<accession>C3Z6L1</accession>
<dbReference type="PRINTS" id="PR00237">
    <property type="entry name" value="GPCRRHODOPSN"/>
</dbReference>
<dbReference type="AlphaFoldDB" id="C3Z6L1"/>
<dbReference type="PANTHER" id="PTHR46272:SF2">
    <property type="entry name" value="OCTOPAMINE RECEPTOR-LIKE"/>
    <property type="match status" value="1"/>
</dbReference>
<evidence type="ECO:0000256" key="3">
    <source>
        <dbReference type="ARBA" id="ARBA00022692"/>
    </source>
</evidence>
<feature type="compositionally biased region" description="Polar residues" evidence="9">
    <location>
        <begin position="268"/>
        <end position="295"/>
    </location>
</feature>
<dbReference type="CDD" id="cd14978">
    <property type="entry name" value="7tmA_FMRFamide_R-like"/>
    <property type="match status" value="1"/>
</dbReference>
<keyword evidence="6 10" id="KW-0472">Membrane</keyword>
<dbReference type="PANTHER" id="PTHR46272">
    <property type="entry name" value="G_PROTEIN_RECEP_F1_2 DOMAIN-CONTAINING PROTEIN"/>
    <property type="match status" value="1"/>
</dbReference>
<dbReference type="InterPro" id="IPR017452">
    <property type="entry name" value="GPCR_Rhodpsn_7TM"/>
</dbReference>
<feature type="transmembrane region" description="Helical" evidence="10">
    <location>
        <begin position="128"/>
        <end position="146"/>
    </location>
</feature>
<evidence type="ECO:0000256" key="7">
    <source>
        <dbReference type="ARBA" id="ARBA00023170"/>
    </source>
</evidence>
<evidence type="ECO:0000256" key="6">
    <source>
        <dbReference type="ARBA" id="ARBA00023136"/>
    </source>
</evidence>
<organism>
    <name type="scientific">Branchiostoma floridae</name>
    <name type="common">Florida lancelet</name>
    <name type="synonym">Amphioxus</name>
    <dbReference type="NCBI Taxonomy" id="7739"/>
    <lineage>
        <taxon>Eukaryota</taxon>
        <taxon>Metazoa</taxon>
        <taxon>Chordata</taxon>
        <taxon>Cephalochordata</taxon>
        <taxon>Leptocardii</taxon>
        <taxon>Amphioxiformes</taxon>
        <taxon>Branchiostomatidae</taxon>
        <taxon>Branchiostoma</taxon>
    </lineage>
</organism>
<feature type="transmembrane region" description="Helical" evidence="10">
    <location>
        <begin position="49"/>
        <end position="76"/>
    </location>
</feature>
<keyword evidence="8" id="KW-0807">Transducer</keyword>
<dbReference type="FunCoup" id="C3Z6L1">
    <property type="interactions" value="2"/>
</dbReference>
<dbReference type="Gene3D" id="1.20.1070.10">
    <property type="entry name" value="Rhodopsin 7-helix transmembrane proteins"/>
    <property type="match status" value="2"/>
</dbReference>
<evidence type="ECO:0000256" key="5">
    <source>
        <dbReference type="ARBA" id="ARBA00023040"/>
    </source>
</evidence>
<dbReference type="eggNOG" id="KOG3656">
    <property type="taxonomic scope" value="Eukaryota"/>
</dbReference>
<feature type="domain" description="G-protein coupled receptors family 1 profile" evidence="11">
    <location>
        <begin position="25"/>
        <end position="446"/>
    </location>
</feature>
<evidence type="ECO:0000256" key="1">
    <source>
        <dbReference type="ARBA" id="ARBA00004651"/>
    </source>
</evidence>
<evidence type="ECO:0000256" key="4">
    <source>
        <dbReference type="ARBA" id="ARBA00022989"/>
    </source>
</evidence>
<keyword evidence="2" id="KW-1003">Cell membrane</keyword>
<dbReference type="Pfam" id="PF00001">
    <property type="entry name" value="7tm_1"/>
    <property type="match status" value="1"/>
</dbReference>
<evidence type="ECO:0000256" key="9">
    <source>
        <dbReference type="SAM" id="MobiDB-lite"/>
    </source>
</evidence>
<keyword evidence="3 10" id="KW-0812">Transmembrane</keyword>
<feature type="region of interest" description="Disordered" evidence="9">
    <location>
        <begin position="235"/>
        <end position="297"/>
    </location>
</feature>
<feature type="transmembrane region" description="Helical" evidence="10">
    <location>
        <begin position="6"/>
        <end position="28"/>
    </location>
</feature>
<feature type="compositionally biased region" description="Basic and acidic residues" evidence="9">
    <location>
        <begin position="236"/>
        <end position="247"/>
    </location>
</feature>
<dbReference type="SUPFAM" id="SSF81321">
    <property type="entry name" value="Family A G protein-coupled receptor-like"/>
    <property type="match status" value="1"/>
</dbReference>
<dbReference type="GO" id="GO:0004930">
    <property type="term" value="F:G protein-coupled receptor activity"/>
    <property type="evidence" value="ECO:0007669"/>
    <property type="project" value="UniProtKB-KW"/>
</dbReference>
<comment type="subcellular location">
    <subcellularLocation>
        <location evidence="1">Cell membrane</location>
        <topology evidence="1">Multi-pass membrane protein</topology>
    </subcellularLocation>
</comment>
<reference evidence="12" key="1">
    <citation type="journal article" date="2008" name="Nature">
        <title>The amphioxus genome and the evolution of the chordate karyotype.</title>
        <authorList>
            <consortium name="US DOE Joint Genome Institute (JGI-PGF)"/>
            <person name="Putnam N.H."/>
            <person name="Butts T."/>
            <person name="Ferrier D.E.K."/>
            <person name="Furlong R.F."/>
            <person name="Hellsten U."/>
            <person name="Kawashima T."/>
            <person name="Robinson-Rechavi M."/>
            <person name="Shoguchi E."/>
            <person name="Terry A."/>
            <person name="Yu J.-K."/>
            <person name="Benito-Gutierrez E.L."/>
            <person name="Dubchak I."/>
            <person name="Garcia-Fernandez J."/>
            <person name="Gibson-Brown J.J."/>
            <person name="Grigoriev I.V."/>
            <person name="Horton A.C."/>
            <person name="de Jong P.J."/>
            <person name="Jurka J."/>
            <person name="Kapitonov V.V."/>
            <person name="Kohara Y."/>
            <person name="Kuroki Y."/>
            <person name="Lindquist E."/>
            <person name="Lucas S."/>
            <person name="Osoegawa K."/>
            <person name="Pennacchio L.A."/>
            <person name="Salamov A.A."/>
            <person name="Satou Y."/>
            <person name="Sauka-Spengler T."/>
            <person name="Schmutz J."/>
            <person name="Shin-I T."/>
            <person name="Toyoda A."/>
            <person name="Bronner-Fraser M."/>
            <person name="Fujiyama A."/>
            <person name="Holland L.Z."/>
            <person name="Holland P.W.H."/>
            <person name="Satoh N."/>
            <person name="Rokhsar D.S."/>
        </authorList>
    </citation>
    <scope>NUCLEOTIDE SEQUENCE [LARGE SCALE GENOMIC DNA]</scope>
    <source>
        <strain evidence="12">S238N-H82</strain>
        <tissue evidence="12">Testes</tissue>
    </source>
</reference>
<feature type="transmembrane region" description="Helical" evidence="10">
    <location>
        <begin position="185"/>
        <end position="206"/>
    </location>
</feature>
<evidence type="ECO:0000256" key="8">
    <source>
        <dbReference type="ARBA" id="ARBA00023224"/>
    </source>
</evidence>
<keyword evidence="4 10" id="KW-1133">Transmembrane helix</keyword>
<dbReference type="GO" id="GO:0005886">
    <property type="term" value="C:plasma membrane"/>
    <property type="evidence" value="ECO:0007669"/>
    <property type="project" value="UniProtKB-SubCell"/>
</dbReference>
<keyword evidence="5" id="KW-0297">G-protein coupled receptor</keyword>
<evidence type="ECO:0000256" key="10">
    <source>
        <dbReference type="SAM" id="Phobius"/>
    </source>
</evidence>
<keyword evidence="7" id="KW-0675">Receptor</keyword>
<sequence length="489" mass="55813">MNQEEALFIAIKVYYSLLIIVGLPANILTLHILIRRCKRGGEDRCTSSLYLIALAIADSLVLITIVIVYEMIFSMIPPGEFCPYLNMLEYGAHNASIWTIVAYTIERFIGVYFPVWKFKVSNPTAAKFAICGVFLLSYLFAIPEFFTVSATTKEVLYGNITTYRCNLKENLPVEFRLGVIWGHSVLFYMLPFILIIVLNSLIICKLRGLRRVGPQRAWTFPSASRMANNRLRVRARTTERSESDHKVVRNHFQPTKQRGNRDGRTEGTRTGNIGNSRRQSRVTTRDQQQPRFRTNSPERRVLSSIIERSHSEIILTESEPRLSADETGNQPCSSETNRKEATLAVKTDGNPTPILSSQGQRFFTRPRTSQMENITPHGASRFKGRPILILIIVSATIVLLWFPRFIIFLILRINDQSRFEIFSHKVASEIATMLGLLNSSINVFLYSFVDSRFRSSVFRILSCGKKSPNRTLARATQRQTNNTVRIEKD</sequence>
<feature type="transmembrane region" description="Helical" evidence="10">
    <location>
        <begin position="96"/>
        <end position="116"/>
    </location>
</feature>
<evidence type="ECO:0000256" key="2">
    <source>
        <dbReference type="ARBA" id="ARBA00022475"/>
    </source>
</evidence>